<dbReference type="NCBIfam" id="TIGR01460">
    <property type="entry name" value="HAD-SF-IIA"/>
    <property type="match status" value="1"/>
</dbReference>
<gene>
    <name evidence="1" type="ORF">METZ01_LOCUS234429</name>
</gene>
<reference evidence="1" key="1">
    <citation type="submission" date="2018-05" db="EMBL/GenBank/DDBJ databases">
        <authorList>
            <person name="Lanie J.A."/>
            <person name="Ng W.-L."/>
            <person name="Kazmierczak K.M."/>
            <person name="Andrzejewski T.M."/>
            <person name="Davidsen T.M."/>
            <person name="Wayne K.J."/>
            <person name="Tettelin H."/>
            <person name="Glass J.I."/>
            <person name="Rusch D."/>
            <person name="Podicherti R."/>
            <person name="Tsui H.-C.T."/>
            <person name="Winkler M.E."/>
        </authorList>
    </citation>
    <scope>NUCLEOTIDE SEQUENCE</scope>
</reference>
<dbReference type="Gene3D" id="3.40.50.1000">
    <property type="entry name" value="HAD superfamily/HAD-like"/>
    <property type="match status" value="2"/>
</dbReference>
<protein>
    <submittedName>
        <fullName evidence="1">Uncharacterized protein</fullName>
    </submittedName>
</protein>
<dbReference type="InterPro" id="IPR023214">
    <property type="entry name" value="HAD_sf"/>
</dbReference>
<proteinExistence type="predicted"/>
<dbReference type="PANTHER" id="PTHR19288:SF46">
    <property type="entry name" value="HALOACID DEHALOGENASE-LIKE HYDROLASE DOMAIN-CONTAINING PROTEIN 2"/>
    <property type="match status" value="1"/>
</dbReference>
<evidence type="ECO:0000313" key="1">
    <source>
        <dbReference type="EMBL" id="SVB81575.1"/>
    </source>
</evidence>
<accession>A0A382H380</accession>
<organism evidence="1">
    <name type="scientific">marine metagenome</name>
    <dbReference type="NCBI Taxonomy" id="408172"/>
    <lineage>
        <taxon>unclassified sequences</taxon>
        <taxon>metagenomes</taxon>
        <taxon>ecological metagenomes</taxon>
    </lineage>
</organism>
<dbReference type="Pfam" id="PF13242">
    <property type="entry name" value="Hydrolase_like"/>
    <property type="match status" value="1"/>
</dbReference>
<dbReference type="SUPFAM" id="SSF56784">
    <property type="entry name" value="HAD-like"/>
    <property type="match status" value="1"/>
</dbReference>
<name>A0A382H380_9ZZZZ</name>
<dbReference type="Pfam" id="PF13344">
    <property type="entry name" value="Hydrolase_6"/>
    <property type="match status" value="1"/>
</dbReference>
<dbReference type="EMBL" id="UINC01058844">
    <property type="protein sequence ID" value="SVB81575.1"/>
    <property type="molecule type" value="Genomic_DNA"/>
</dbReference>
<dbReference type="InterPro" id="IPR006357">
    <property type="entry name" value="HAD-SF_hydro_IIA"/>
</dbReference>
<sequence length="286" mass="30087">MRGWSPSSGPASGGGQPKEVRANVVVAIEGLLIDIDGVLTVSWEPIDGSPEAMATLRELGIPLRFATNTTTRTRAEVASLITSAGMPVEPGEILTAPVATAVHLRRHHPGARCFLLNSGDLSEDLEGIELADHGPEDGPVDVVVIGGAGLNFTHEQLNRAFGHLLGGAEFVAMHRNLYWRTSRGMELDTGAYVRALEESSGRTPVVLGKPSVEFFAAGVADLGLNAEQVAMVGDDIENDVLAGQRAGLYGVLVRTGKFLPEVYDTATGEPDVVVDSFADVPALLDG</sequence>
<dbReference type="GO" id="GO:0005737">
    <property type="term" value="C:cytoplasm"/>
    <property type="evidence" value="ECO:0007669"/>
    <property type="project" value="TreeGrafter"/>
</dbReference>
<dbReference type="InterPro" id="IPR036412">
    <property type="entry name" value="HAD-like_sf"/>
</dbReference>
<dbReference type="GO" id="GO:0016791">
    <property type="term" value="F:phosphatase activity"/>
    <property type="evidence" value="ECO:0007669"/>
    <property type="project" value="TreeGrafter"/>
</dbReference>
<dbReference type="AlphaFoldDB" id="A0A382H380"/>
<dbReference type="PANTHER" id="PTHR19288">
    <property type="entry name" value="4-NITROPHENYLPHOSPHATASE-RELATED"/>
    <property type="match status" value="1"/>
</dbReference>